<organism evidence="1 2">
    <name type="scientific">Aphanomyces euteiches</name>
    <dbReference type="NCBI Taxonomy" id="100861"/>
    <lineage>
        <taxon>Eukaryota</taxon>
        <taxon>Sar</taxon>
        <taxon>Stramenopiles</taxon>
        <taxon>Oomycota</taxon>
        <taxon>Saprolegniomycetes</taxon>
        <taxon>Saprolegniales</taxon>
        <taxon>Verrucalvaceae</taxon>
        <taxon>Aphanomyces</taxon>
    </lineage>
</organism>
<sequence>MHRQIRPKLDDDAELLLVSRPGIKSTVAKLPLEVVIKIAFLISGGADMLAFLEALRSEINLEPLEHLYQIGRTVHHSELWPSLWLHDEVFEALLVPPRQAILKYYSKVTIDIDGFNPSNINGFNAIEWLKTHLNPKITVDWSIHNGSEAIKNLEFWTTLYITEATITIDNDNASKWKLLLPHLDHLATLDVMDDIGELEDIYTFLPASKRVTNFKVSCHAGYILKRGDLLYLIQWFQRLPVRVFETWFEDWSDHLDRELRQEFCDAMFNCPTLERLWLADCFLYDMDFSEFWFSMKSLSLYEFDSYSLEFLGEQLEGSDVTSLSLVKPVDNEDNFMGMKRLFHALPRSLIKNLHISEVDLTNRDWCKLARLLQKSHLESLHLEIKEMTSVVARSFAVAIEKNHSIRQIHLYKCDIAVPDLKTLIRSISNAKRRVRVKRIIWTTLASKNINDADIRSLVELAAECGSEFSLERVYY</sequence>
<name>A0A6G0WBH3_9STRA</name>
<evidence type="ECO:0000313" key="2">
    <source>
        <dbReference type="Proteomes" id="UP000481153"/>
    </source>
</evidence>
<evidence type="ECO:0000313" key="1">
    <source>
        <dbReference type="EMBL" id="KAF0723653.1"/>
    </source>
</evidence>
<accession>A0A6G0WBH3</accession>
<proteinExistence type="predicted"/>
<keyword evidence="2" id="KW-1185">Reference proteome</keyword>
<dbReference type="VEuPathDB" id="FungiDB:AeMF1_006425"/>
<dbReference type="EMBL" id="VJMJ01000298">
    <property type="protein sequence ID" value="KAF0723653.1"/>
    <property type="molecule type" value="Genomic_DNA"/>
</dbReference>
<protein>
    <recommendedName>
        <fullName evidence="3">F-box domain-containing protein</fullName>
    </recommendedName>
</protein>
<dbReference type="InterPro" id="IPR032675">
    <property type="entry name" value="LRR_dom_sf"/>
</dbReference>
<evidence type="ECO:0008006" key="3">
    <source>
        <dbReference type="Google" id="ProtNLM"/>
    </source>
</evidence>
<comment type="caution">
    <text evidence="1">The sequence shown here is derived from an EMBL/GenBank/DDBJ whole genome shotgun (WGS) entry which is preliminary data.</text>
</comment>
<gene>
    <name evidence="1" type="ORF">Ae201684_017504</name>
</gene>
<dbReference type="Proteomes" id="UP000481153">
    <property type="component" value="Unassembled WGS sequence"/>
</dbReference>
<dbReference type="SUPFAM" id="SSF52047">
    <property type="entry name" value="RNI-like"/>
    <property type="match status" value="1"/>
</dbReference>
<dbReference type="Gene3D" id="3.80.10.10">
    <property type="entry name" value="Ribonuclease Inhibitor"/>
    <property type="match status" value="1"/>
</dbReference>
<dbReference type="AlphaFoldDB" id="A0A6G0WBH3"/>
<reference evidence="1 2" key="1">
    <citation type="submission" date="2019-07" db="EMBL/GenBank/DDBJ databases">
        <title>Genomics analysis of Aphanomyces spp. identifies a new class of oomycete effector associated with host adaptation.</title>
        <authorList>
            <person name="Gaulin E."/>
        </authorList>
    </citation>
    <scope>NUCLEOTIDE SEQUENCE [LARGE SCALE GENOMIC DNA]</scope>
    <source>
        <strain evidence="1 2">ATCC 201684</strain>
    </source>
</reference>